<dbReference type="EC" id="3.5.1.28" evidence="4"/>
<dbReference type="NCBIfam" id="TIGR02883">
    <property type="entry name" value="spore_cwlD"/>
    <property type="match status" value="1"/>
</dbReference>
<feature type="domain" description="MurNAc-LAA" evidence="3">
    <location>
        <begin position="122"/>
        <end position="229"/>
    </location>
</feature>
<feature type="transmembrane region" description="Helical" evidence="2">
    <location>
        <begin position="7"/>
        <end position="29"/>
    </location>
</feature>
<keyword evidence="1 4" id="KW-0378">Hydrolase</keyword>
<keyword evidence="5" id="KW-1185">Reference proteome</keyword>
<reference evidence="4 5" key="1">
    <citation type="submission" date="2021-06" db="EMBL/GenBank/DDBJ databases">
        <title>Clostridia strains as spoilage organisms.</title>
        <authorList>
            <person name="Wambui J."/>
            <person name="Stephan R."/>
            <person name="Stevens M.J.A."/>
        </authorList>
    </citation>
    <scope>NUCLEOTIDE SEQUENCE [LARGE SCALE GENOMIC DNA]</scope>
    <source>
        <strain evidence="4 5">DSM 14204</strain>
    </source>
</reference>
<dbReference type="PANTHER" id="PTHR30404:SF0">
    <property type="entry name" value="N-ACETYLMURAMOYL-L-ALANINE AMIDASE AMIC"/>
    <property type="match status" value="1"/>
</dbReference>
<evidence type="ECO:0000256" key="2">
    <source>
        <dbReference type="SAM" id="Phobius"/>
    </source>
</evidence>
<dbReference type="PANTHER" id="PTHR30404">
    <property type="entry name" value="N-ACETYLMURAMOYL-L-ALANINE AMIDASE"/>
    <property type="match status" value="1"/>
</dbReference>
<keyword evidence="2" id="KW-0472">Membrane</keyword>
<evidence type="ECO:0000256" key="1">
    <source>
        <dbReference type="ARBA" id="ARBA00022801"/>
    </source>
</evidence>
<accession>A0ABS6BVG2</accession>
<dbReference type="CDD" id="cd02696">
    <property type="entry name" value="MurNAc-LAA"/>
    <property type="match status" value="1"/>
</dbReference>
<protein>
    <submittedName>
        <fullName evidence="4">N-acetylmuramoyl-L-alanine amidase CwlD</fullName>
        <ecNumber evidence="4">3.5.1.28</ecNumber>
    </submittedName>
</protein>
<sequence>MKYRNNKLIAIVMVIAIGIVSLIGINLGIAKETMNSNQAGNKKILIDSGHGGMDGGASSKNGTVEKNINLIIATKLKVSLQKAGYEVFMTREDDTGLYSNKGTIRQKYREDLRRRCDLKESSSCDMFVSIHLNYFTESKYYGAQVWYSNYKDSSILASAIQRNFKMDLDPNNKRVPKAAKSSYKILRENDTMPSVIVECGFLSNYEEEQKLKSDEYQGKIVGSISKSIGEFYKSNLQE</sequence>
<dbReference type="Pfam" id="PF01520">
    <property type="entry name" value="Amidase_3"/>
    <property type="match status" value="1"/>
</dbReference>
<gene>
    <name evidence="4" type="primary">cwlD</name>
    <name evidence="4" type="ORF">KPL37_11225</name>
</gene>
<organism evidence="4 5">
    <name type="scientific">Clostridium frigoris</name>
    <dbReference type="NCBI Taxonomy" id="205327"/>
    <lineage>
        <taxon>Bacteria</taxon>
        <taxon>Bacillati</taxon>
        <taxon>Bacillota</taxon>
        <taxon>Clostridia</taxon>
        <taxon>Eubacteriales</taxon>
        <taxon>Clostridiaceae</taxon>
        <taxon>Clostridium</taxon>
    </lineage>
</organism>
<dbReference type="EMBL" id="JAHLDV010000024">
    <property type="protein sequence ID" value="MBU3160319.1"/>
    <property type="molecule type" value="Genomic_DNA"/>
</dbReference>
<name>A0ABS6BVG2_9CLOT</name>
<dbReference type="InterPro" id="IPR050695">
    <property type="entry name" value="N-acetylmuramoyl_amidase_3"/>
</dbReference>
<dbReference type="InterPro" id="IPR002508">
    <property type="entry name" value="MurNAc-LAA_cat"/>
</dbReference>
<keyword evidence="2" id="KW-0812">Transmembrane</keyword>
<evidence type="ECO:0000313" key="4">
    <source>
        <dbReference type="EMBL" id="MBU3160319.1"/>
    </source>
</evidence>
<dbReference type="GO" id="GO:0008745">
    <property type="term" value="F:N-acetylmuramoyl-L-alanine amidase activity"/>
    <property type="evidence" value="ECO:0007669"/>
    <property type="project" value="UniProtKB-EC"/>
</dbReference>
<comment type="caution">
    <text evidence="4">The sequence shown here is derived from an EMBL/GenBank/DDBJ whole genome shotgun (WGS) entry which is preliminary data.</text>
</comment>
<proteinExistence type="predicted"/>
<dbReference type="InterPro" id="IPR014234">
    <property type="entry name" value="Spore_CwlD"/>
</dbReference>
<dbReference type="Proteomes" id="UP000776252">
    <property type="component" value="Unassembled WGS sequence"/>
</dbReference>
<dbReference type="RefSeq" id="WP_216149358.1">
    <property type="nucleotide sequence ID" value="NZ_JAHLDV010000024.1"/>
</dbReference>
<dbReference type="SMART" id="SM00646">
    <property type="entry name" value="Ami_3"/>
    <property type="match status" value="1"/>
</dbReference>
<keyword evidence="2" id="KW-1133">Transmembrane helix</keyword>
<evidence type="ECO:0000313" key="5">
    <source>
        <dbReference type="Proteomes" id="UP000776252"/>
    </source>
</evidence>
<evidence type="ECO:0000259" key="3">
    <source>
        <dbReference type="SMART" id="SM00646"/>
    </source>
</evidence>